<dbReference type="EMBL" id="DUJN01000004">
    <property type="protein sequence ID" value="HII61039.1"/>
    <property type="molecule type" value="Genomic_DNA"/>
</dbReference>
<dbReference type="AlphaFoldDB" id="A0A832WK73"/>
<dbReference type="RefSeq" id="WP_010884479.1">
    <property type="nucleotide sequence ID" value="NZ_DUJN01000004.1"/>
</dbReference>
<feature type="transmembrane region" description="Helical" evidence="1">
    <location>
        <begin position="117"/>
        <end position="135"/>
    </location>
</feature>
<keyword evidence="1" id="KW-0812">Transmembrane</keyword>
<organism evidence="2 3">
    <name type="scientific">Pyrococcus horikoshii</name>
    <dbReference type="NCBI Taxonomy" id="53953"/>
    <lineage>
        <taxon>Archaea</taxon>
        <taxon>Methanobacteriati</taxon>
        <taxon>Methanobacteriota</taxon>
        <taxon>Thermococci</taxon>
        <taxon>Thermococcales</taxon>
        <taxon>Thermococcaceae</taxon>
        <taxon>Pyrococcus</taxon>
    </lineage>
</organism>
<comment type="caution">
    <text evidence="2">The sequence shown here is derived from an EMBL/GenBank/DDBJ whole genome shotgun (WGS) entry which is preliminary data.</text>
</comment>
<feature type="transmembrane region" description="Helical" evidence="1">
    <location>
        <begin position="89"/>
        <end position="110"/>
    </location>
</feature>
<feature type="transmembrane region" description="Helical" evidence="1">
    <location>
        <begin position="6"/>
        <end position="28"/>
    </location>
</feature>
<dbReference type="Proteomes" id="UP000617544">
    <property type="component" value="Unassembled WGS sequence"/>
</dbReference>
<name>A0A832WK73_PYRHR</name>
<dbReference type="OMA" id="MIWILAS"/>
<accession>A0A832WK73</accession>
<evidence type="ECO:0000313" key="3">
    <source>
        <dbReference type="Proteomes" id="UP000617544"/>
    </source>
</evidence>
<keyword evidence="1" id="KW-0472">Membrane</keyword>
<feature type="transmembrane region" description="Helical" evidence="1">
    <location>
        <begin position="141"/>
        <end position="158"/>
    </location>
</feature>
<protein>
    <submittedName>
        <fullName evidence="2">Uncharacterized protein</fullName>
    </submittedName>
</protein>
<gene>
    <name evidence="2" type="ORF">HA331_04675</name>
</gene>
<reference evidence="2" key="1">
    <citation type="journal article" date="2020" name="bioRxiv">
        <title>A rank-normalized archaeal taxonomy based on genome phylogeny resolves widespread incomplete and uneven classifications.</title>
        <authorList>
            <person name="Rinke C."/>
            <person name="Chuvochina M."/>
            <person name="Mussig A.J."/>
            <person name="Chaumeil P.-A."/>
            <person name="Waite D.W."/>
            <person name="Whitman W.B."/>
            <person name="Parks D.H."/>
            <person name="Hugenholtz P."/>
        </authorList>
    </citation>
    <scope>NUCLEOTIDE SEQUENCE</scope>
    <source>
        <strain evidence="2">UBA8834</strain>
    </source>
</reference>
<dbReference type="GeneID" id="1444266"/>
<evidence type="ECO:0000313" key="2">
    <source>
        <dbReference type="EMBL" id="HII61039.1"/>
    </source>
</evidence>
<evidence type="ECO:0000256" key="1">
    <source>
        <dbReference type="SAM" id="Phobius"/>
    </source>
</evidence>
<proteinExistence type="predicted"/>
<sequence>MIWILASLIAGIALRAWSVFILPLAYIIGRRNRDLGLLTYFLYGVLLVREVFVRDLISEEAFVSLGLLVPSVLALREIGEEFRVDVRGLVGLGVMSLGFIYKPALVLGVIITGISSIPWIELSILTLLFLVSYVAREHQELVVVGFVLVMSILLAKPIERREMRVKSGRGF</sequence>
<keyword evidence="1" id="KW-1133">Transmembrane helix</keyword>